<organism evidence="2 3">
    <name type="scientific">Halobacillus salinus</name>
    <dbReference type="NCBI Taxonomy" id="192814"/>
    <lineage>
        <taxon>Bacteria</taxon>
        <taxon>Bacillati</taxon>
        <taxon>Bacillota</taxon>
        <taxon>Bacilli</taxon>
        <taxon>Bacillales</taxon>
        <taxon>Bacillaceae</taxon>
        <taxon>Halobacillus</taxon>
    </lineage>
</organism>
<dbReference type="STRING" id="192814.GCA_900166575_01474"/>
<dbReference type="EMBL" id="SRJC01000001">
    <property type="protein sequence ID" value="TGB04422.1"/>
    <property type="molecule type" value="Genomic_DNA"/>
</dbReference>
<feature type="transmembrane region" description="Helical" evidence="1">
    <location>
        <begin position="84"/>
        <end position="101"/>
    </location>
</feature>
<keyword evidence="1" id="KW-1133">Transmembrane helix</keyword>
<gene>
    <name evidence="2" type="ORF">E4663_05350</name>
</gene>
<keyword evidence="1" id="KW-0812">Transmembrane</keyword>
<keyword evidence="3" id="KW-1185">Reference proteome</keyword>
<evidence type="ECO:0000256" key="1">
    <source>
        <dbReference type="SAM" id="Phobius"/>
    </source>
</evidence>
<keyword evidence="1" id="KW-0472">Membrane</keyword>
<comment type="caution">
    <text evidence="2">The sequence shown here is derived from an EMBL/GenBank/DDBJ whole genome shotgun (WGS) entry which is preliminary data.</text>
</comment>
<dbReference type="RefSeq" id="WP_135326883.1">
    <property type="nucleotide sequence ID" value="NZ_SRJC01000001.1"/>
</dbReference>
<feature type="transmembrane region" description="Helical" evidence="1">
    <location>
        <begin position="7"/>
        <end position="25"/>
    </location>
</feature>
<reference evidence="2 3" key="1">
    <citation type="journal article" date="2003" name="Int. J. Syst. Evol. Microbiol.">
        <title>Halobacillus salinus sp. nov., isolated from a salt lake on the coast of the East Sea in Korea.</title>
        <authorList>
            <person name="Yoon J.H."/>
            <person name="Kang K.H."/>
            <person name="Park Y.H."/>
        </authorList>
    </citation>
    <scope>NUCLEOTIDE SEQUENCE [LARGE SCALE GENOMIC DNA]</scope>
    <source>
        <strain evidence="2 3">HSL-3</strain>
    </source>
</reference>
<accession>A0A4Z0H237</accession>
<name>A0A4Z0H237_9BACI</name>
<dbReference type="Proteomes" id="UP000297982">
    <property type="component" value="Unassembled WGS sequence"/>
</dbReference>
<evidence type="ECO:0000313" key="2">
    <source>
        <dbReference type="EMBL" id="TGB04422.1"/>
    </source>
</evidence>
<dbReference type="AlphaFoldDB" id="A0A4Z0H237"/>
<proteinExistence type="predicted"/>
<protein>
    <submittedName>
        <fullName evidence="2">Uncharacterized protein</fullName>
    </submittedName>
</protein>
<evidence type="ECO:0000313" key="3">
    <source>
        <dbReference type="Proteomes" id="UP000297982"/>
    </source>
</evidence>
<sequence>MDKVRMFLVWILALLICFACSYWLSYEAEFHPNGYEIVAKHPGSISLQTMDIFGLKDQKVKVQFTEEEAWRISKLESDVDSLDSSYLLFFTSVGAFLFSFFTDRLKDEPLKKGEVWGILFTVGLSWLTLQSELSRISEFL</sequence>